<dbReference type="Proteomes" id="UP000076881">
    <property type="component" value="Unassembled WGS sequence"/>
</dbReference>
<dbReference type="STRING" id="1081108.A0A162MYI8"/>
<dbReference type="EMBL" id="AZHF01000007">
    <property type="protein sequence ID" value="OAA72659.1"/>
    <property type="molecule type" value="Genomic_DNA"/>
</dbReference>
<dbReference type="OrthoDB" id="5151580at2759"/>
<evidence type="ECO:0000313" key="1">
    <source>
        <dbReference type="EMBL" id="OAA72659.1"/>
    </source>
</evidence>
<name>A0A162MYI8_CORDF</name>
<keyword evidence="1" id="KW-0808">Transferase</keyword>
<comment type="caution">
    <text evidence="1">The sequence shown here is derived from an EMBL/GenBank/DDBJ whole genome shotgun (WGS) entry which is preliminary data.</text>
</comment>
<evidence type="ECO:0000313" key="2">
    <source>
        <dbReference type="Proteomes" id="UP000076881"/>
    </source>
</evidence>
<dbReference type="GO" id="GO:0016301">
    <property type="term" value="F:kinase activity"/>
    <property type="evidence" value="ECO:0007669"/>
    <property type="project" value="UniProtKB-KW"/>
</dbReference>
<organism evidence="1 2">
    <name type="scientific">Akanthomyces lecanii RCEF 1005</name>
    <dbReference type="NCBI Taxonomy" id="1081108"/>
    <lineage>
        <taxon>Eukaryota</taxon>
        <taxon>Fungi</taxon>
        <taxon>Dikarya</taxon>
        <taxon>Ascomycota</taxon>
        <taxon>Pezizomycotina</taxon>
        <taxon>Sordariomycetes</taxon>
        <taxon>Hypocreomycetidae</taxon>
        <taxon>Hypocreales</taxon>
        <taxon>Cordycipitaceae</taxon>
        <taxon>Akanthomyces</taxon>
        <taxon>Cordyceps confragosa</taxon>
    </lineage>
</organism>
<proteinExistence type="predicted"/>
<accession>A0A162MYI8</accession>
<keyword evidence="1" id="KW-0418">Kinase</keyword>
<keyword evidence="2" id="KW-1185">Reference proteome</keyword>
<gene>
    <name evidence="1" type="ORF">LEL_08443</name>
</gene>
<protein>
    <submittedName>
        <fullName evidence="1">Protein kinase-like domain protein</fullName>
    </submittedName>
</protein>
<reference evidence="1 2" key="1">
    <citation type="journal article" date="2016" name="Genome Biol. Evol.">
        <title>Divergent and convergent evolution of fungal pathogenicity.</title>
        <authorList>
            <person name="Shang Y."/>
            <person name="Xiao G."/>
            <person name="Zheng P."/>
            <person name="Cen K."/>
            <person name="Zhan S."/>
            <person name="Wang C."/>
        </authorList>
    </citation>
    <scope>NUCLEOTIDE SEQUENCE [LARGE SCALE GENOMIC DNA]</scope>
    <source>
        <strain evidence="1 2">RCEF 1005</strain>
    </source>
</reference>
<sequence>MNAASTLQIDVHAFQPHSMSPASIHGCYGLFDVLDLKREYNVKARTRHCLARGAEVYVKLARLEFEVRALEREVKVYHRLCGSAVSPALVGYVYEATHDRVVGFITEELVGHYPESTDDYAACSEALRDLSHCVICMKWASSTAI</sequence>
<dbReference type="AlphaFoldDB" id="A0A162MYI8"/>